<evidence type="ECO:0000313" key="1">
    <source>
        <dbReference type="EMBL" id="KAJ9069607.1"/>
    </source>
</evidence>
<reference evidence="1" key="1">
    <citation type="submission" date="2022-04" db="EMBL/GenBank/DDBJ databases">
        <title>Genome of the entomopathogenic fungus Entomophthora muscae.</title>
        <authorList>
            <person name="Elya C."/>
            <person name="Lovett B.R."/>
            <person name="Lee E."/>
            <person name="Macias A.M."/>
            <person name="Hajek A.E."/>
            <person name="De Bivort B.L."/>
            <person name="Kasson M.T."/>
            <person name="De Fine Licht H.H."/>
            <person name="Stajich J.E."/>
        </authorList>
    </citation>
    <scope>NUCLEOTIDE SEQUENCE</scope>
    <source>
        <strain evidence="1">Berkeley</strain>
    </source>
</reference>
<dbReference type="Proteomes" id="UP001165960">
    <property type="component" value="Unassembled WGS sequence"/>
</dbReference>
<accession>A0ACC2T4W1</accession>
<proteinExistence type="predicted"/>
<evidence type="ECO:0000313" key="2">
    <source>
        <dbReference type="Proteomes" id="UP001165960"/>
    </source>
</evidence>
<keyword evidence="2" id="KW-1185">Reference proteome</keyword>
<protein>
    <submittedName>
        <fullName evidence="1">Uncharacterized protein</fullName>
    </submittedName>
</protein>
<name>A0ACC2T4W1_9FUNG</name>
<comment type="caution">
    <text evidence="1">The sequence shown here is derived from an EMBL/GenBank/DDBJ whole genome shotgun (WGS) entry which is preliminary data.</text>
</comment>
<sequence length="177" mass="19128">MLLEKYSMLNMILHVRSNISVRNIPDINQITTGGQVWKRKGVFLFKKAKFNEDFPPLIGGNKNQTGEETEFNSCWNNLISRQAPATPASTLCQTSGTQPAASRPPANPLLACQTTTSQPDACKPPASHLLAHPAASRPAASSQSTHFLPRSPSTANHPPESQALTHSQSEALITCSQ</sequence>
<gene>
    <name evidence="1" type="ORF">DSO57_1016768</name>
</gene>
<organism evidence="1 2">
    <name type="scientific">Entomophthora muscae</name>
    <dbReference type="NCBI Taxonomy" id="34485"/>
    <lineage>
        <taxon>Eukaryota</taxon>
        <taxon>Fungi</taxon>
        <taxon>Fungi incertae sedis</taxon>
        <taxon>Zoopagomycota</taxon>
        <taxon>Entomophthoromycotina</taxon>
        <taxon>Entomophthoromycetes</taxon>
        <taxon>Entomophthorales</taxon>
        <taxon>Entomophthoraceae</taxon>
        <taxon>Entomophthora</taxon>
    </lineage>
</organism>
<dbReference type="EMBL" id="QTSX02003619">
    <property type="protein sequence ID" value="KAJ9069607.1"/>
    <property type="molecule type" value="Genomic_DNA"/>
</dbReference>